<feature type="region of interest" description="Disordered" evidence="1">
    <location>
        <begin position="314"/>
        <end position="333"/>
    </location>
</feature>
<dbReference type="Proteomes" id="UP001379945">
    <property type="component" value="Unassembled WGS sequence"/>
</dbReference>
<protein>
    <recommendedName>
        <fullName evidence="4">Sulfotransferase domain-containing protein</fullName>
    </recommendedName>
</protein>
<evidence type="ECO:0000313" key="3">
    <source>
        <dbReference type="Proteomes" id="UP001379945"/>
    </source>
</evidence>
<dbReference type="EMBL" id="JBBUTI010000007">
    <property type="protein sequence ID" value="MEK8046965.1"/>
    <property type="molecule type" value="Genomic_DNA"/>
</dbReference>
<evidence type="ECO:0008006" key="4">
    <source>
        <dbReference type="Google" id="ProtNLM"/>
    </source>
</evidence>
<feature type="compositionally biased region" description="Gly residues" evidence="1">
    <location>
        <begin position="314"/>
        <end position="326"/>
    </location>
</feature>
<dbReference type="RefSeq" id="WP_341399266.1">
    <property type="nucleotide sequence ID" value="NZ_JBBUTI010000007.1"/>
</dbReference>
<gene>
    <name evidence="2" type="ORF">AACH00_11430</name>
</gene>
<accession>A0ABU9C9P0</accession>
<evidence type="ECO:0000256" key="1">
    <source>
        <dbReference type="SAM" id="MobiDB-lite"/>
    </source>
</evidence>
<reference evidence="2 3" key="1">
    <citation type="submission" date="2024-04" db="EMBL/GenBank/DDBJ databases">
        <title>Novel species of the genus Ideonella isolated from streams.</title>
        <authorList>
            <person name="Lu H."/>
        </authorList>
    </citation>
    <scope>NUCLEOTIDE SEQUENCE [LARGE SCALE GENOMIC DNA]</scope>
    <source>
        <strain evidence="2 3">LYT19W</strain>
    </source>
</reference>
<keyword evidence="3" id="KW-1185">Reference proteome</keyword>
<evidence type="ECO:0000313" key="2">
    <source>
        <dbReference type="EMBL" id="MEK8046965.1"/>
    </source>
</evidence>
<comment type="caution">
    <text evidence="2">The sequence shown here is derived from an EMBL/GenBank/DDBJ whole genome shotgun (WGS) entry which is preliminary data.</text>
</comment>
<sequence>MKKRIVVHIGTHKTGTTSIQRALYEQRADLSAAGILYPRTDRDRGDRLSLRKHGELSAVARRGRPQAVERERTALIEEFEASGATTMIVSEEGLSGPNPNCAEFFKPLAETYALEVVCYLRRQDIFVESFFNQVVKRAERELSQDIIEYTNSERTRSRLDYHGILCWWRDLPAKVTALDFAAEVKRGSLMDSFTRAANIESVRLVDTQANTSPDMRVILAMMAMNKAGLDYNEKAVLRAGQRLAEKSALKPLKLLLGQRARAALLADCADSNARLAADFGVQFDSRLPEEDEAPVLGPDLDYLLNLLGSATLGGKQGADGQAGGADDGFRKRA</sequence>
<proteinExistence type="predicted"/>
<name>A0ABU9C9P0_9BURK</name>
<organism evidence="2 3">
    <name type="scientific">Ideonella margarita</name>
    <dbReference type="NCBI Taxonomy" id="2984191"/>
    <lineage>
        <taxon>Bacteria</taxon>
        <taxon>Pseudomonadati</taxon>
        <taxon>Pseudomonadota</taxon>
        <taxon>Betaproteobacteria</taxon>
        <taxon>Burkholderiales</taxon>
        <taxon>Sphaerotilaceae</taxon>
        <taxon>Ideonella</taxon>
    </lineage>
</organism>